<evidence type="ECO:0000256" key="1">
    <source>
        <dbReference type="ARBA" id="ARBA00022692"/>
    </source>
</evidence>
<feature type="transmembrane region" description="Helical" evidence="4">
    <location>
        <begin position="303"/>
        <end position="322"/>
    </location>
</feature>
<dbReference type="RefSeq" id="WP_330129989.1">
    <property type="nucleotide sequence ID" value="NZ_JAUHLI010000018.1"/>
</dbReference>
<name>A0ABU7J8R1_9GAMM</name>
<evidence type="ECO:0000256" key="3">
    <source>
        <dbReference type="ARBA" id="ARBA00023136"/>
    </source>
</evidence>
<dbReference type="InterPro" id="IPR036259">
    <property type="entry name" value="MFS_trans_sf"/>
</dbReference>
<feature type="transmembrane region" description="Helical" evidence="4">
    <location>
        <begin position="88"/>
        <end position="107"/>
    </location>
</feature>
<dbReference type="EMBL" id="JAUHLI010000018">
    <property type="protein sequence ID" value="MEE2002941.1"/>
    <property type="molecule type" value="Genomic_DNA"/>
</dbReference>
<accession>A0ABU7J8R1</accession>
<feature type="transmembrane region" description="Helical" evidence="4">
    <location>
        <begin position="361"/>
        <end position="381"/>
    </location>
</feature>
<feature type="domain" description="Major facilitator superfamily (MFS) profile" evidence="5">
    <location>
        <begin position="22"/>
        <end position="415"/>
    </location>
</feature>
<dbReference type="PANTHER" id="PTHR11360:SF290">
    <property type="entry name" value="MONOCARBOXYLATE MFS PERMEASE"/>
    <property type="match status" value="1"/>
</dbReference>
<feature type="transmembrane region" description="Helical" evidence="4">
    <location>
        <begin position="393"/>
        <end position="411"/>
    </location>
</feature>
<feature type="transmembrane region" description="Helical" evidence="4">
    <location>
        <begin position="274"/>
        <end position="296"/>
    </location>
</feature>
<keyword evidence="7" id="KW-1185">Reference proteome</keyword>
<dbReference type="SUPFAM" id="SSF103473">
    <property type="entry name" value="MFS general substrate transporter"/>
    <property type="match status" value="1"/>
</dbReference>
<dbReference type="PROSITE" id="PS50850">
    <property type="entry name" value="MFS"/>
    <property type="match status" value="1"/>
</dbReference>
<dbReference type="InterPro" id="IPR020846">
    <property type="entry name" value="MFS_dom"/>
</dbReference>
<dbReference type="InterPro" id="IPR050327">
    <property type="entry name" value="Proton-linked_MCT"/>
</dbReference>
<keyword evidence="1 4" id="KW-0812">Transmembrane</keyword>
<feature type="transmembrane region" description="Helical" evidence="4">
    <location>
        <begin position="328"/>
        <end position="349"/>
    </location>
</feature>
<organism evidence="6 7">
    <name type="scientific">Alkalimonas cellulosilytica</name>
    <dbReference type="NCBI Taxonomy" id="3058395"/>
    <lineage>
        <taxon>Bacteria</taxon>
        <taxon>Pseudomonadati</taxon>
        <taxon>Pseudomonadota</taxon>
        <taxon>Gammaproteobacteria</taxon>
        <taxon>Alkalimonas</taxon>
    </lineage>
</organism>
<gene>
    <name evidence="6" type="ORF">QWY20_15900</name>
</gene>
<feature type="transmembrane region" description="Helical" evidence="4">
    <location>
        <begin position="20"/>
        <end position="43"/>
    </location>
</feature>
<evidence type="ECO:0000313" key="6">
    <source>
        <dbReference type="EMBL" id="MEE2002941.1"/>
    </source>
</evidence>
<keyword evidence="3 4" id="KW-0472">Membrane</keyword>
<dbReference type="Proteomes" id="UP001336314">
    <property type="component" value="Unassembled WGS sequence"/>
</dbReference>
<evidence type="ECO:0000259" key="5">
    <source>
        <dbReference type="PROSITE" id="PS50850"/>
    </source>
</evidence>
<dbReference type="Gene3D" id="1.20.1250.20">
    <property type="entry name" value="MFS general substrate transporter like domains"/>
    <property type="match status" value="1"/>
</dbReference>
<dbReference type="InterPro" id="IPR011701">
    <property type="entry name" value="MFS"/>
</dbReference>
<dbReference type="PANTHER" id="PTHR11360">
    <property type="entry name" value="MONOCARBOXYLATE TRANSPORTER"/>
    <property type="match status" value="1"/>
</dbReference>
<evidence type="ECO:0000256" key="2">
    <source>
        <dbReference type="ARBA" id="ARBA00022989"/>
    </source>
</evidence>
<proteinExistence type="predicted"/>
<dbReference type="Pfam" id="PF07690">
    <property type="entry name" value="MFS_1"/>
    <property type="match status" value="1"/>
</dbReference>
<comment type="caution">
    <text evidence="6">The sequence shown here is derived from an EMBL/GenBank/DDBJ whole genome shotgun (WGS) entry which is preliminary data.</text>
</comment>
<sequence length="415" mass="44424">MTTLKIAGVAASQQTRFHWITVWIACFALLISNGMTLTAITAFDSAILADFPEWTRGQLKFRELITLVLAGLLAPVVGILIDKVGVRILMMIGSVILGIAYFAYGYITDLRQIYMVHAVFAVVLVACGLNVAVILVSTWFVKLRGTAIGIVVVGTSLGGALLGPLYGSWLASGMSWQQGFQLAAFIPASLFLLALFLVRNKPSERGLLPYGVEASPTDSQADISSHGLGYWEALKTRSFWAIAIIAMCTFYTLLGLQANLVLHLQDLGFDIQSASAGLAMLFTPALVGKFLFGMLADKIPGRVILYGNLSVMFLGLIGLLFAGAGTVMVVIFIIGLAWGGFYTLLQLTAINSFGLKASGRLLGTITILDAIGGGLGIYLTGKIFDVYGSYQNAFIIYIVLVAIALLLISQVKKQA</sequence>
<keyword evidence="2 4" id="KW-1133">Transmembrane helix</keyword>
<feature type="transmembrane region" description="Helical" evidence="4">
    <location>
        <begin position="63"/>
        <end position="81"/>
    </location>
</feature>
<protein>
    <submittedName>
        <fullName evidence="6">MFS transporter</fullName>
    </submittedName>
</protein>
<evidence type="ECO:0000313" key="7">
    <source>
        <dbReference type="Proteomes" id="UP001336314"/>
    </source>
</evidence>
<reference evidence="6 7" key="1">
    <citation type="submission" date="2023-07" db="EMBL/GenBank/DDBJ databases">
        <title>Alkalimonas sp., MEB108 novel, alkaliphilic bacterium isolated from Lonar Lake, India.</title>
        <authorList>
            <person name="Joshi A."/>
            <person name="Thite S."/>
        </authorList>
    </citation>
    <scope>NUCLEOTIDE SEQUENCE [LARGE SCALE GENOMIC DNA]</scope>
    <source>
        <strain evidence="6 7">MEB108</strain>
    </source>
</reference>
<feature type="transmembrane region" description="Helical" evidence="4">
    <location>
        <begin position="239"/>
        <end position="262"/>
    </location>
</feature>
<evidence type="ECO:0000256" key="4">
    <source>
        <dbReference type="SAM" id="Phobius"/>
    </source>
</evidence>
<feature type="transmembrane region" description="Helical" evidence="4">
    <location>
        <begin position="179"/>
        <end position="198"/>
    </location>
</feature>
<feature type="transmembrane region" description="Helical" evidence="4">
    <location>
        <begin position="113"/>
        <end position="140"/>
    </location>
</feature>
<feature type="transmembrane region" description="Helical" evidence="4">
    <location>
        <begin position="147"/>
        <end position="167"/>
    </location>
</feature>